<sequence length="156" mass="18176">MQHFKLDLTKTILHRQLALKIFTFSITIVFLGMNIWEMWNILQNASPDFKTLFGLGFNIFIPAFIIVAYFVVPKLGNVFVVVDEEKIQFKLSRFKAPEIILWNNVEAIELLPSYASFTLKNGSRHSLEYVYMLDGDKSQLQDNLRKHSQQKHIKLA</sequence>
<feature type="transmembrane region" description="Helical" evidence="1">
    <location>
        <begin position="21"/>
        <end position="39"/>
    </location>
</feature>
<dbReference type="AlphaFoldDB" id="A0AAW9RXL4"/>
<organism evidence="2 3">
    <name type="scientific">Rapidithrix thailandica</name>
    <dbReference type="NCBI Taxonomy" id="413964"/>
    <lineage>
        <taxon>Bacteria</taxon>
        <taxon>Pseudomonadati</taxon>
        <taxon>Bacteroidota</taxon>
        <taxon>Cytophagia</taxon>
        <taxon>Cytophagales</taxon>
        <taxon>Flammeovirgaceae</taxon>
        <taxon>Rapidithrix</taxon>
    </lineage>
</organism>
<evidence type="ECO:0008006" key="4">
    <source>
        <dbReference type="Google" id="ProtNLM"/>
    </source>
</evidence>
<keyword evidence="1" id="KW-0812">Transmembrane</keyword>
<accession>A0AAW9RXL4</accession>
<keyword evidence="1" id="KW-1133">Transmembrane helix</keyword>
<evidence type="ECO:0000313" key="2">
    <source>
        <dbReference type="EMBL" id="MEN7549642.1"/>
    </source>
</evidence>
<protein>
    <recommendedName>
        <fullName evidence="4">Photosystem I assembly protein Ycf4</fullName>
    </recommendedName>
</protein>
<dbReference type="Proteomes" id="UP001403385">
    <property type="component" value="Unassembled WGS sequence"/>
</dbReference>
<evidence type="ECO:0000256" key="1">
    <source>
        <dbReference type="SAM" id="Phobius"/>
    </source>
</evidence>
<keyword evidence="3" id="KW-1185">Reference proteome</keyword>
<name>A0AAW9RXL4_9BACT</name>
<comment type="caution">
    <text evidence="2">The sequence shown here is derived from an EMBL/GenBank/DDBJ whole genome shotgun (WGS) entry which is preliminary data.</text>
</comment>
<gene>
    <name evidence="2" type="ORF">AAG747_17085</name>
</gene>
<dbReference type="EMBL" id="JBDKWZ010000009">
    <property type="protein sequence ID" value="MEN7549642.1"/>
    <property type="molecule type" value="Genomic_DNA"/>
</dbReference>
<reference evidence="2 3" key="1">
    <citation type="submission" date="2024-04" db="EMBL/GenBank/DDBJ databases">
        <title>Novel genus in family Flammeovirgaceae.</title>
        <authorList>
            <person name="Nguyen T.H."/>
            <person name="Vuong T.Q."/>
            <person name="Le H."/>
            <person name="Kim S.-G."/>
        </authorList>
    </citation>
    <scope>NUCLEOTIDE SEQUENCE [LARGE SCALE GENOMIC DNA]</scope>
    <source>
        <strain evidence="2 3">JCM 23209</strain>
    </source>
</reference>
<keyword evidence="1" id="KW-0472">Membrane</keyword>
<proteinExistence type="predicted"/>
<feature type="transmembrane region" description="Helical" evidence="1">
    <location>
        <begin position="51"/>
        <end position="72"/>
    </location>
</feature>
<evidence type="ECO:0000313" key="3">
    <source>
        <dbReference type="Proteomes" id="UP001403385"/>
    </source>
</evidence>
<dbReference type="RefSeq" id="WP_346822421.1">
    <property type="nucleotide sequence ID" value="NZ_JBDKWZ010000009.1"/>
</dbReference>